<dbReference type="Proteomes" id="UP000030641">
    <property type="component" value="Unassembled WGS sequence"/>
</dbReference>
<dbReference type="AlphaFoldDB" id="A0A074Y3H6"/>
<evidence type="ECO:0000313" key="2">
    <source>
        <dbReference type="Proteomes" id="UP000030641"/>
    </source>
</evidence>
<dbReference type="RefSeq" id="XP_013339001.1">
    <property type="nucleotide sequence ID" value="XM_013483547.1"/>
</dbReference>
<sequence length="112" mass="12134">MTDPTLCRSEHGGVVVAFVRLYLKATYSAGNPIDIAIAGKDRNCGMLALICGAQTFGMVGLVFQLGTYAEQFVANGRSVTVAGDLTQSVQDNADIYQQNHDGFKYVRGLERR</sequence>
<name>A0A074Y3H6_AURSE</name>
<proteinExistence type="predicted"/>
<dbReference type="OrthoDB" id="10319479at2759"/>
<accession>A0A074Y3H6</accession>
<reference evidence="1 2" key="1">
    <citation type="journal article" date="2014" name="BMC Genomics">
        <title>Genome sequencing of four Aureobasidium pullulans varieties: biotechnological potential, stress tolerance, and description of new species.</title>
        <authorList>
            <person name="Gostin Ar C."/>
            <person name="Ohm R.A."/>
            <person name="Kogej T."/>
            <person name="Sonjak S."/>
            <person name="Turk M."/>
            <person name="Zajc J."/>
            <person name="Zalar P."/>
            <person name="Grube M."/>
            <person name="Sun H."/>
            <person name="Han J."/>
            <person name="Sharma A."/>
            <person name="Chiniquy J."/>
            <person name="Ngan C.Y."/>
            <person name="Lipzen A."/>
            <person name="Barry K."/>
            <person name="Grigoriev I.V."/>
            <person name="Gunde-Cimerman N."/>
        </authorList>
    </citation>
    <scope>NUCLEOTIDE SEQUENCE [LARGE SCALE GENOMIC DNA]</scope>
    <source>
        <strain evidence="1 2">EXF-2481</strain>
    </source>
</reference>
<gene>
    <name evidence="1" type="ORF">AUEXF2481DRAFT_568388</name>
</gene>
<dbReference type="InParanoid" id="A0A074Y3H6"/>
<dbReference type="HOGENOM" id="CLU_2145383_0_0_1"/>
<protein>
    <submittedName>
        <fullName evidence="1">Uncharacterized protein</fullName>
    </submittedName>
</protein>
<dbReference type="GeneID" id="25369117"/>
<evidence type="ECO:0000313" key="1">
    <source>
        <dbReference type="EMBL" id="KEQ90494.1"/>
    </source>
</evidence>
<organism evidence="1 2">
    <name type="scientific">Aureobasidium subglaciale (strain EXF-2481)</name>
    <name type="common">Aureobasidium pullulans var. subglaciale</name>
    <dbReference type="NCBI Taxonomy" id="1043005"/>
    <lineage>
        <taxon>Eukaryota</taxon>
        <taxon>Fungi</taxon>
        <taxon>Dikarya</taxon>
        <taxon>Ascomycota</taxon>
        <taxon>Pezizomycotina</taxon>
        <taxon>Dothideomycetes</taxon>
        <taxon>Dothideomycetidae</taxon>
        <taxon>Dothideales</taxon>
        <taxon>Saccotheciaceae</taxon>
        <taxon>Aureobasidium</taxon>
    </lineage>
</organism>
<dbReference type="EMBL" id="KL584790">
    <property type="protein sequence ID" value="KEQ90494.1"/>
    <property type="molecule type" value="Genomic_DNA"/>
</dbReference>
<keyword evidence="2" id="KW-1185">Reference proteome</keyword>